<accession>A0AAD0SNZ5</accession>
<protein>
    <recommendedName>
        <fullName evidence="4">Lipoprotein</fullName>
    </recommendedName>
</protein>
<dbReference type="Proteomes" id="UP000263040">
    <property type="component" value="Chromosome"/>
</dbReference>
<evidence type="ECO:0000313" key="2">
    <source>
        <dbReference type="EMBL" id="AXX88885.1"/>
    </source>
</evidence>
<feature type="signal peptide" evidence="1">
    <location>
        <begin position="1"/>
        <end position="21"/>
    </location>
</feature>
<sequence length="160" mass="18167">MKYKVLVGTALITLLTGCANQNPSTTWNESLIKAKAPVRMIKDNSFPDKKGVRYIENWAGVKGKSILNERYINMLYADIEKKCGYGKEQFIEAYIVQHTNNPTGNIIEEVWLFNDSKSLRDDKISGLTVYLEYDKKTDFTKGEIFGNCHTGKGMSFTFSD</sequence>
<dbReference type="RefSeq" id="WP_118885455.1">
    <property type="nucleotide sequence ID" value="NZ_CP032100.1"/>
</dbReference>
<name>A0AAD0SNZ5_9BACT</name>
<evidence type="ECO:0000313" key="3">
    <source>
        <dbReference type="Proteomes" id="UP000263040"/>
    </source>
</evidence>
<dbReference type="PROSITE" id="PS51257">
    <property type="entry name" value="PROKAR_LIPOPROTEIN"/>
    <property type="match status" value="1"/>
</dbReference>
<dbReference type="AlphaFoldDB" id="A0AAD0SNZ5"/>
<feature type="chain" id="PRO_5042259126" description="Lipoprotein" evidence="1">
    <location>
        <begin position="22"/>
        <end position="160"/>
    </location>
</feature>
<evidence type="ECO:0000256" key="1">
    <source>
        <dbReference type="SAM" id="SignalP"/>
    </source>
</evidence>
<keyword evidence="1" id="KW-0732">Signal</keyword>
<reference evidence="2 3" key="1">
    <citation type="submission" date="2018-08" db="EMBL/GenBank/DDBJ databases">
        <title>Complete genome of the Arcobacter suis type strain LMG 26152.</title>
        <authorList>
            <person name="Miller W.G."/>
            <person name="Yee E."/>
            <person name="Bono J.L."/>
        </authorList>
    </citation>
    <scope>NUCLEOTIDE SEQUENCE [LARGE SCALE GENOMIC DNA]</scope>
    <source>
        <strain evidence="2 3">CECT 7833</strain>
    </source>
</reference>
<organism evidence="2 3">
    <name type="scientific">Arcobacter suis CECT 7833</name>
    <dbReference type="NCBI Taxonomy" id="663365"/>
    <lineage>
        <taxon>Bacteria</taxon>
        <taxon>Pseudomonadati</taxon>
        <taxon>Campylobacterota</taxon>
        <taxon>Epsilonproteobacteria</taxon>
        <taxon>Campylobacterales</taxon>
        <taxon>Arcobacteraceae</taxon>
        <taxon>Arcobacter</taxon>
    </lineage>
</organism>
<dbReference type="KEGG" id="asui:ASUIS_0378"/>
<keyword evidence="3" id="KW-1185">Reference proteome</keyword>
<dbReference type="EMBL" id="CP032100">
    <property type="protein sequence ID" value="AXX88885.1"/>
    <property type="molecule type" value="Genomic_DNA"/>
</dbReference>
<evidence type="ECO:0008006" key="4">
    <source>
        <dbReference type="Google" id="ProtNLM"/>
    </source>
</evidence>
<gene>
    <name evidence="2" type="ORF">ASUIS_0378</name>
</gene>
<proteinExistence type="predicted"/>